<protein>
    <submittedName>
        <fullName evidence="5">Uncharacterized protein</fullName>
    </submittedName>
</protein>
<accession>A0AAV1IL18</accession>
<comment type="caution">
    <text evidence="5">The sequence shown here is derived from an EMBL/GenBank/DDBJ whole genome shotgun (WGS) entry which is preliminary data.</text>
</comment>
<dbReference type="PROSITE" id="PS00530">
    <property type="entry name" value="RNASE_T2_1"/>
    <property type="match status" value="1"/>
</dbReference>
<dbReference type="EMBL" id="CAUYUE010000018">
    <property type="protein sequence ID" value="CAK0787958.1"/>
    <property type="molecule type" value="Genomic_DNA"/>
</dbReference>
<evidence type="ECO:0000256" key="1">
    <source>
        <dbReference type="ARBA" id="ARBA00007469"/>
    </source>
</evidence>
<dbReference type="PANTHER" id="PTHR11240">
    <property type="entry name" value="RIBONUCLEASE T2"/>
    <property type="match status" value="1"/>
</dbReference>
<dbReference type="GO" id="GO:0003723">
    <property type="term" value="F:RNA binding"/>
    <property type="evidence" value="ECO:0007669"/>
    <property type="project" value="InterPro"/>
</dbReference>
<organism evidence="5 6">
    <name type="scientific">Coccomyxa viridis</name>
    <dbReference type="NCBI Taxonomy" id="1274662"/>
    <lineage>
        <taxon>Eukaryota</taxon>
        <taxon>Viridiplantae</taxon>
        <taxon>Chlorophyta</taxon>
        <taxon>core chlorophytes</taxon>
        <taxon>Trebouxiophyceae</taxon>
        <taxon>Trebouxiophyceae incertae sedis</taxon>
        <taxon>Coccomyxaceae</taxon>
        <taxon>Coccomyxa</taxon>
    </lineage>
</organism>
<dbReference type="GO" id="GO:0033897">
    <property type="term" value="F:ribonuclease T2 activity"/>
    <property type="evidence" value="ECO:0007669"/>
    <property type="project" value="InterPro"/>
</dbReference>
<feature type="chain" id="PRO_5043370733" evidence="4">
    <location>
        <begin position="26"/>
        <end position="298"/>
    </location>
</feature>
<dbReference type="Gene3D" id="3.90.730.10">
    <property type="entry name" value="Ribonuclease T2-like"/>
    <property type="match status" value="1"/>
</dbReference>
<reference evidence="5 6" key="1">
    <citation type="submission" date="2023-10" db="EMBL/GenBank/DDBJ databases">
        <authorList>
            <person name="Maclean D."/>
            <person name="Macfadyen A."/>
        </authorList>
    </citation>
    <scope>NUCLEOTIDE SEQUENCE [LARGE SCALE GENOMIC DNA]</scope>
</reference>
<keyword evidence="6" id="KW-1185">Reference proteome</keyword>
<dbReference type="InterPro" id="IPR001568">
    <property type="entry name" value="RNase_T2-like"/>
</dbReference>
<evidence type="ECO:0000313" key="5">
    <source>
        <dbReference type="EMBL" id="CAK0787958.1"/>
    </source>
</evidence>
<dbReference type="SUPFAM" id="SSF55895">
    <property type="entry name" value="Ribonuclease Rh-like"/>
    <property type="match status" value="1"/>
</dbReference>
<name>A0AAV1IL18_9CHLO</name>
<dbReference type="Proteomes" id="UP001314263">
    <property type="component" value="Unassembled WGS sequence"/>
</dbReference>
<feature type="signal peptide" evidence="4">
    <location>
        <begin position="1"/>
        <end position="25"/>
    </location>
</feature>
<dbReference type="Pfam" id="PF00445">
    <property type="entry name" value="Ribonuclease_T2"/>
    <property type="match status" value="1"/>
</dbReference>
<dbReference type="PANTHER" id="PTHR11240:SF22">
    <property type="entry name" value="RIBONUCLEASE T2"/>
    <property type="match status" value="1"/>
</dbReference>
<dbReference type="AlphaFoldDB" id="A0AAV1IL18"/>
<dbReference type="GO" id="GO:0006401">
    <property type="term" value="P:RNA catabolic process"/>
    <property type="evidence" value="ECO:0007669"/>
    <property type="project" value="UniProtKB-ARBA"/>
</dbReference>
<keyword evidence="4" id="KW-0732">Signal</keyword>
<sequence>MAVASGHLLLPLATIALLLSVHVGAELAASTPNLSCPVCQGPDTAPNPGQFNFFFLVRQWPFQFCHQANKCSIVPDEAEGFTLHGLWPNLDNPCPADYPEHCDDSVFNRNEIDDDVLQSMNRTWPSYSTSDDCFWAHEWSCHGSCSGWNQHDYFSNVINLHNDNDIAGALRAADIVPSKDEVSTSDFLAALTKKFGYEPILFCDEDRSRNKYIDSVYQCVDHQYNIIDCATVCHVHNCQPHEERQQCGDSFFYKTVNVQAGGEHRCKNAVCEPKSGTCRPRGGHHHGKEMINDPTLAS</sequence>
<evidence type="ECO:0000313" key="6">
    <source>
        <dbReference type="Proteomes" id="UP001314263"/>
    </source>
</evidence>
<dbReference type="InterPro" id="IPR018188">
    <property type="entry name" value="RNase_T2_His_AS_1"/>
</dbReference>
<evidence type="ECO:0000256" key="3">
    <source>
        <dbReference type="SAM" id="MobiDB-lite"/>
    </source>
</evidence>
<comment type="similarity">
    <text evidence="1 2">Belongs to the RNase T2 family.</text>
</comment>
<dbReference type="InterPro" id="IPR036430">
    <property type="entry name" value="RNase_T2-like_sf"/>
</dbReference>
<gene>
    <name evidence="5" type="ORF">CVIRNUC_011180</name>
</gene>
<evidence type="ECO:0000256" key="2">
    <source>
        <dbReference type="RuleBase" id="RU004328"/>
    </source>
</evidence>
<feature type="region of interest" description="Disordered" evidence="3">
    <location>
        <begin position="279"/>
        <end position="298"/>
    </location>
</feature>
<evidence type="ECO:0000256" key="4">
    <source>
        <dbReference type="SAM" id="SignalP"/>
    </source>
</evidence>
<proteinExistence type="inferred from homology"/>